<dbReference type="Proteomes" id="UP000811545">
    <property type="component" value="Unassembled WGS sequence"/>
</dbReference>
<comment type="caution">
    <text evidence="4">The sequence shown here is derived from an EMBL/GenBank/DDBJ whole genome shotgun (WGS) entry which is preliminary data.</text>
</comment>
<keyword evidence="2 4" id="KW-0808">Transferase</keyword>
<dbReference type="EMBL" id="QLTW01000039">
    <property type="protein sequence ID" value="MBT9145014.1"/>
    <property type="molecule type" value="Genomic_DNA"/>
</dbReference>
<keyword evidence="1 4" id="KW-0328">Glycosyltransferase</keyword>
<dbReference type="GO" id="GO:0000310">
    <property type="term" value="F:xanthine phosphoribosyltransferase activity"/>
    <property type="evidence" value="ECO:0007669"/>
    <property type="project" value="UniProtKB-EC"/>
</dbReference>
<protein>
    <submittedName>
        <fullName evidence="4">Xanthine phosphoribosyltransferase</fullName>
        <ecNumber evidence="4">2.4.2.22</ecNumber>
    </submittedName>
</protein>
<proteinExistence type="predicted"/>
<evidence type="ECO:0000313" key="4">
    <source>
        <dbReference type="EMBL" id="MBT9145014.1"/>
    </source>
</evidence>
<dbReference type="AlphaFoldDB" id="A0A9E2BL27"/>
<name>A0A9E2BL27_PSYF1</name>
<reference evidence="4 5" key="1">
    <citation type="journal article" date="2021" name="bioRxiv">
        <title>Unique metabolic strategies in Hadean analogues reveal hints for primordial physiology.</title>
        <authorList>
            <person name="Nobu M.K."/>
            <person name="Nakai R."/>
            <person name="Tamazawa S."/>
            <person name="Mori H."/>
            <person name="Toyoda A."/>
            <person name="Ijiri A."/>
            <person name="Suzuki S."/>
            <person name="Kurokawa K."/>
            <person name="Kamagata Y."/>
            <person name="Tamaki H."/>
        </authorList>
    </citation>
    <scope>NUCLEOTIDE SEQUENCE [LARGE SCALE GENOMIC DNA]</scope>
    <source>
        <strain evidence="4">BS525</strain>
    </source>
</reference>
<dbReference type="CDD" id="cd06223">
    <property type="entry name" value="PRTases_typeI"/>
    <property type="match status" value="1"/>
</dbReference>
<evidence type="ECO:0000313" key="5">
    <source>
        <dbReference type="Proteomes" id="UP000811545"/>
    </source>
</evidence>
<gene>
    <name evidence="4" type="primary">gpt</name>
    <name evidence="4" type="ORF">DDT42_00878</name>
</gene>
<dbReference type="Pfam" id="PF00156">
    <property type="entry name" value="Pribosyltran"/>
    <property type="match status" value="1"/>
</dbReference>
<dbReference type="InterPro" id="IPR029057">
    <property type="entry name" value="PRTase-like"/>
</dbReference>
<dbReference type="PANTHER" id="PTHR43363:SF1">
    <property type="entry name" value="HYPOXANTHINE-GUANINE PHOSPHORIBOSYLTRANSFERASE"/>
    <property type="match status" value="1"/>
</dbReference>
<evidence type="ECO:0000259" key="3">
    <source>
        <dbReference type="Pfam" id="PF00156"/>
    </source>
</evidence>
<dbReference type="EC" id="2.4.2.22" evidence="4"/>
<accession>A0A9E2BL27</accession>
<dbReference type="Gene3D" id="3.40.50.2020">
    <property type="match status" value="1"/>
</dbReference>
<dbReference type="SUPFAM" id="SSF53271">
    <property type="entry name" value="PRTase-like"/>
    <property type="match status" value="1"/>
</dbReference>
<organism evidence="4 5">
    <name type="scientific">Psychracetigena formicireducens</name>
    <dbReference type="NCBI Taxonomy" id="2986056"/>
    <lineage>
        <taxon>Bacteria</taxon>
        <taxon>Bacillati</taxon>
        <taxon>Candidatus Lithacetigenota</taxon>
        <taxon>Candidatus Psychracetigena</taxon>
    </lineage>
</organism>
<sequence>MEEVIIVSWDEYFKIISDLIYKVLDSGFKPNQVICIARGGLIPGDIISRTLKLPLAVLSVSSYTPDIAGNTEKQGEVILSRDLTSANQINPLVLLVDDLTDSGNTLQKSVEWLNCNYQPYIKEIRTAILWHKEISSFTPNYHSVFISLNKEGKCPWILQPQDALAKEIIKFKLK</sequence>
<feature type="domain" description="Phosphoribosyltransferase" evidence="3">
    <location>
        <begin position="8"/>
        <end position="150"/>
    </location>
</feature>
<evidence type="ECO:0000256" key="2">
    <source>
        <dbReference type="ARBA" id="ARBA00022679"/>
    </source>
</evidence>
<evidence type="ECO:0000256" key="1">
    <source>
        <dbReference type="ARBA" id="ARBA00022676"/>
    </source>
</evidence>
<dbReference type="PANTHER" id="PTHR43363">
    <property type="entry name" value="HYPOXANTHINE PHOSPHORIBOSYLTRANSFERASE"/>
    <property type="match status" value="1"/>
</dbReference>
<dbReference type="InterPro" id="IPR000836">
    <property type="entry name" value="PRTase_dom"/>
</dbReference>